<organism evidence="2 3">
    <name type="scientific">Truncatella angustata</name>
    <dbReference type="NCBI Taxonomy" id="152316"/>
    <lineage>
        <taxon>Eukaryota</taxon>
        <taxon>Fungi</taxon>
        <taxon>Dikarya</taxon>
        <taxon>Ascomycota</taxon>
        <taxon>Pezizomycotina</taxon>
        <taxon>Sordariomycetes</taxon>
        <taxon>Xylariomycetidae</taxon>
        <taxon>Amphisphaeriales</taxon>
        <taxon>Sporocadaceae</taxon>
        <taxon>Truncatella</taxon>
    </lineage>
</organism>
<dbReference type="EMBL" id="JAGPXC010000001">
    <property type="protein sequence ID" value="KAH6660239.1"/>
    <property type="molecule type" value="Genomic_DNA"/>
</dbReference>
<dbReference type="RefSeq" id="XP_045964370.1">
    <property type="nucleotide sequence ID" value="XM_046101447.1"/>
</dbReference>
<proteinExistence type="predicted"/>
<evidence type="ECO:0000313" key="2">
    <source>
        <dbReference type="EMBL" id="KAH6660239.1"/>
    </source>
</evidence>
<evidence type="ECO:0000256" key="1">
    <source>
        <dbReference type="SAM" id="Phobius"/>
    </source>
</evidence>
<feature type="transmembrane region" description="Helical" evidence="1">
    <location>
        <begin position="14"/>
        <end position="33"/>
    </location>
</feature>
<dbReference type="Proteomes" id="UP000758603">
    <property type="component" value="Unassembled WGS sequence"/>
</dbReference>
<keyword evidence="1" id="KW-0472">Membrane</keyword>
<dbReference type="GeneID" id="70130339"/>
<accession>A0A9P8UYG3</accession>
<keyword evidence="1" id="KW-0812">Transmembrane</keyword>
<keyword evidence="3" id="KW-1185">Reference proteome</keyword>
<gene>
    <name evidence="2" type="ORF">BKA67DRAFT_547383</name>
</gene>
<sequence>MCCLITTVFDSDTVVLYTLATICHCLWFVLRICDPKIPRISYSGSSGSPLAYLTLLLIEALFNC</sequence>
<name>A0A9P8UYG3_9PEZI</name>
<dbReference type="AlphaFoldDB" id="A0A9P8UYG3"/>
<comment type="caution">
    <text evidence="2">The sequence shown here is derived from an EMBL/GenBank/DDBJ whole genome shotgun (WGS) entry which is preliminary data.</text>
</comment>
<reference evidence="2" key="1">
    <citation type="journal article" date="2021" name="Nat. Commun.">
        <title>Genetic determinants of endophytism in the Arabidopsis root mycobiome.</title>
        <authorList>
            <person name="Mesny F."/>
            <person name="Miyauchi S."/>
            <person name="Thiergart T."/>
            <person name="Pickel B."/>
            <person name="Atanasova L."/>
            <person name="Karlsson M."/>
            <person name="Huettel B."/>
            <person name="Barry K.W."/>
            <person name="Haridas S."/>
            <person name="Chen C."/>
            <person name="Bauer D."/>
            <person name="Andreopoulos W."/>
            <person name="Pangilinan J."/>
            <person name="LaButti K."/>
            <person name="Riley R."/>
            <person name="Lipzen A."/>
            <person name="Clum A."/>
            <person name="Drula E."/>
            <person name="Henrissat B."/>
            <person name="Kohler A."/>
            <person name="Grigoriev I.V."/>
            <person name="Martin F.M."/>
            <person name="Hacquard S."/>
        </authorList>
    </citation>
    <scope>NUCLEOTIDE SEQUENCE</scope>
    <source>
        <strain evidence="2">MPI-SDFR-AT-0073</strain>
    </source>
</reference>
<protein>
    <submittedName>
        <fullName evidence="2">Uncharacterized protein</fullName>
    </submittedName>
</protein>
<keyword evidence="1" id="KW-1133">Transmembrane helix</keyword>
<evidence type="ECO:0000313" key="3">
    <source>
        <dbReference type="Proteomes" id="UP000758603"/>
    </source>
</evidence>